<reference evidence="2 3" key="1">
    <citation type="submission" date="2019-07" db="EMBL/GenBank/DDBJ databases">
        <title>Rufibacter sp. nov., isolated from lake sediment.</title>
        <authorList>
            <person name="Qu J.-H."/>
        </authorList>
    </citation>
    <scope>NUCLEOTIDE SEQUENCE [LARGE SCALE GENOMIC DNA]</scope>
    <source>
        <strain evidence="2 3">NBS58-1</strain>
    </source>
</reference>
<dbReference type="RefSeq" id="WP_149091808.1">
    <property type="nucleotide sequence ID" value="NZ_VKKY01000002.1"/>
</dbReference>
<evidence type="ECO:0000259" key="1">
    <source>
        <dbReference type="Pfam" id="PF04965"/>
    </source>
</evidence>
<sequence length="152" mass="17529">MAFTPTQNFLGRGWSFPPTFDHFNGEVGMLEGIADIQSSLHILLTTMVGERLMQPRFGCNLEEMVFASLDTTLKTQLTDKIETAILYFEPRIDLERVFLNTDRQLEGLLLIEVDYRVRTTNSRFNFVFPFYKTEGTELLHFLTNPPQTDNAL</sequence>
<protein>
    <submittedName>
        <fullName evidence="2">GPW/gp25 family protein</fullName>
    </submittedName>
</protein>
<evidence type="ECO:0000313" key="2">
    <source>
        <dbReference type="EMBL" id="KAA3438752.1"/>
    </source>
</evidence>
<dbReference type="Gene3D" id="3.10.450.40">
    <property type="match status" value="1"/>
</dbReference>
<dbReference type="EMBL" id="VKKY01000002">
    <property type="protein sequence ID" value="KAA3438752.1"/>
    <property type="molecule type" value="Genomic_DNA"/>
</dbReference>
<dbReference type="AlphaFoldDB" id="A0A5B6THL8"/>
<proteinExistence type="predicted"/>
<name>A0A5B6THL8_9BACT</name>
<keyword evidence="3" id="KW-1185">Reference proteome</keyword>
<dbReference type="InterPro" id="IPR007048">
    <property type="entry name" value="IraD/Gp25-like"/>
</dbReference>
<evidence type="ECO:0000313" key="3">
    <source>
        <dbReference type="Proteomes" id="UP000324133"/>
    </source>
</evidence>
<feature type="domain" description="IraD/Gp25-like" evidence="1">
    <location>
        <begin position="33"/>
        <end position="121"/>
    </location>
</feature>
<organism evidence="2 3">
    <name type="scientific">Rufibacter hautae</name>
    <dbReference type="NCBI Taxonomy" id="2595005"/>
    <lineage>
        <taxon>Bacteria</taxon>
        <taxon>Pseudomonadati</taxon>
        <taxon>Bacteroidota</taxon>
        <taxon>Cytophagia</taxon>
        <taxon>Cytophagales</taxon>
        <taxon>Hymenobacteraceae</taxon>
        <taxon>Rufibacter</taxon>
    </lineage>
</organism>
<accession>A0A5B6THL8</accession>
<dbReference type="OrthoDB" id="9802846at2"/>
<gene>
    <name evidence="2" type="ORF">FOA19_16175</name>
</gene>
<dbReference type="SUPFAM" id="SSF160719">
    <property type="entry name" value="gpW/gp25-like"/>
    <property type="match status" value="1"/>
</dbReference>
<comment type="caution">
    <text evidence="2">The sequence shown here is derived from an EMBL/GenBank/DDBJ whole genome shotgun (WGS) entry which is preliminary data.</text>
</comment>
<dbReference type="Pfam" id="PF04965">
    <property type="entry name" value="GPW_gp25"/>
    <property type="match status" value="1"/>
</dbReference>
<dbReference type="Proteomes" id="UP000324133">
    <property type="component" value="Unassembled WGS sequence"/>
</dbReference>